<dbReference type="GO" id="GO:0006002">
    <property type="term" value="P:fructose 6-phosphate metabolic process"/>
    <property type="evidence" value="ECO:0007669"/>
    <property type="project" value="TreeGrafter"/>
</dbReference>
<dbReference type="Gene3D" id="3.40.50.10490">
    <property type="entry name" value="Glucose-6-phosphate isomerase like protein, domain 1"/>
    <property type="match status" value="1"/>
</dbReference>
<dbReference type="GO" id="GO:0006047">
    <property type="term" value="P:UDP-N-acetylglucosamine metabolic process"/>
    <property type="evidence" value="ECO:0007669"/>
    <property type="project" value="TreeGrafter"/>
</dbReference>
<proteinExistence type="predicted"/>
<dbReference type="InterPro" id="IPR001347">
    <property type="entry name" value="SIS_dom"/>
</dbReference>
<dbReference type="InterPro" id="IPR046348">
    <property type="entry name" value="SIS_dom_sf"/>
</dbReference>
<feature type="non-terminal residue" evidence="2">
    <location>
        <position position="1"/>
    </location>
</feature>
<dbReference type="PANTHER" id="PTHR10937">
    <property type="entry name" value="GLUCOSAMINE--FRUCTOSE-6-PHOSPHATE AMINOTRANSFERASE, ISOMERIZING"/>
    <property type="match status" value="1"/>
</dbReference>
<organism evidence="2">
    <name type="scientific">marine sediment metagenome</name>
    <dbReference type="NCBI Taxonomy" id="412755"/>
    <lineage>
        <taxon>unclassified sequences</taxon>
        <taxon>metagenomes</taxon>
        <taxon>ecological metagenomes</taxon>
    </lineage>
</organism>
<dbReference type="GO" id="GO:0004360">
    <property type="term" value="F:glutamine-fructose-6-phosphate transaminase (isomerizing) activity"/>
    <property type="evidence" value="ECO:0007669"/>
    <property type="project" value="TreeGrafter"/>
</dbReference>
<dbReference type="Pfam" id="PF01380">
    <property type="entry name" value="SIS"/>
    <property type="match status" value="1"/>
</dbReference>
<comment type="caution">
    <text evidence="2">The sequence shown here is derived from an EMBL/GenBank/DDBJ whole genome shotgun (WGS) entry which is preliminary data.</text>
</comment>
<dbReference type="InterPro" id="IPR035490">
    <property type="entry name" value="GlmS/FrlB_SIS"/>
</dbReference>
<dbReference type="GO" id="GO:0005829">
    <property type="term" value="C:cytosol"/>
    <property type="evidence" value="ECO:0007669"/>
    <property type="project" value="TreeGrafter"/>
</dbReference>
<dbReference type="PROSITE" id="PS51464">
    <property type="entry name" value="SIS"/>
    <property type="match status" value="1"/>
</dbReference>
<dbReference type="GO" id="GO:0097367">
    <property type="term" value="F:carbohydrate derivative binding"/>
    <property type="evidence" value="ECO:0007669"/>
    <property type="project" value="InterPro"/>
</dbReference>
<protein>
    <recommendedName>
        <fullName evidence="1">SIS domain-containing protein</fullName>
    </recommendedName>
</protein>
<dbReference type="PANTHER" id="PTHR10937:SF0">
    <property type="entry name" value="GLUTAMINE--FRUCTOSE-6-PHOSPHATE TRANSAMINASE (ISOMERIZING)"/>
    <property type="match status" value="1"/>
</dbReference>
<dbReference type="AlphaFoldDB" id="X1AA98"/>
<evidence type="ECO:0000313" key="2">
    <source>
        <dbReference type="EMBL" id="GAG66927.1"/>
    </source>
</evidence>
<accession>X1AA98</accession>
<dbReference type="SUPFAM" id="SSF53697">
    <property type="entry name" value="SIS domain"/>
    <property type="match status" value="1"/>
</dbReference>
<evidence type="ECO:0000259" key="1">
    <source>
        <dbReference type="PROSITE" id="PS51464"/>
    </source>
</evidence>
<reference evidence="2" key="1">
    <citation type="journal article" date="2014" name="Front. Microbiol.">
        <title>High frequency of phylogenetically diverse reductive dehalogenase-homologous genes in deep subseafloor sedimentary metagenomes.</title>
        <authorList>
            <person name="Kawai M."/>
            <person name="Futagami T."/>
            <person name="Toyoda A."/>
            <person name="Takaki Y."/>
            <person name="Nishi S."/>
            <person name="Hori S."/>
            <person name="Arai W."/>
            <person name="Tsubouchi T."/>
            <person name="Morono Y."/>
            <person name="Uchiyama I."/>
            <person name="Ito T."/>
            <person name="Fujiyama A."/>
            <person name="Inagaki F."/>
            <person name="Takami H."/>
        </authorList>
    </citation>
    <scope>NUCLEOTIDE SEQUENCE</scope>
    <source>
        <strain evidence="2">Expedition CK06-06</strain>
    </source>
</reference>
<sequence length="84" mass="9468">VYTKVINNIKEVKARNTLVLAIATEGDKEIINIVDRVFYIPKTLDILYPILSVIPLQLFAYHIADKLGCDVDKPRNLAKSVTVE</sequence>
<name>X1AA98_9ZZZZ</name>
<dbReference type="CDD" id="cd05009">
    <property type="entry name" value="SIS_GlmS_GlmD_2"/>
    <property type="match status" value="1"/>
</dbReference>
<dbReference type="EMBL" id="BART01001331">
    <property type="protein sequence ID" value="GAG66927.1"/>
    <property type="molecule type" value="Genomic_DNA"/>
</dbReference>
<feature type="domain" description="SIS" evidence="1">
    <location>
        <begin position="1"/>
        <end position="74"/>
    </location>
</feature>
<gene>
    <name evidence="2" type="ORF">S01H4_04826</name>
</gene>
<dbReference type="GO" id="GO:0006487">
    <property type="term" value="P:protein N-linked glycosylation"/>
    <property type="evidence" value="ECO:0007669"/>
    <property type="project" value="TreeGrafter"/>
</dbReference>